<dbReference type="InterPro" id="IPR003959">
    <property type="entry name" value="ATPase_AAA_core"/>
</dbReference>
<dbReference type="Pfam" id="PF13514">
    <property type="entry name" value="AAA_27"/>
    <property type="match status" value="1"/>
</dbReference>
<keyword evidence="3" id="KW-0547">Nucleotide-binding</keyword>
<dbReference type="Proteomes" id="UP000220927">
    <property type="component" value="Chromosome"/>
</dbReference>
<evidence type="ECO:0000259" key="2">
    <source>
        <dbReference type="Pfam" id="PF13514"/>
    </source>
</evidence>
<dbReference type="GO" id="GO:0005524">
    <property type="term" value="F:ATP binding"/>
    <property type="evidence" value="ECO:0007669"/>
    <property type="project" value="UniProtKB-KW"/>
</dbReference>
<dbReference type="PANTHER" id="PTHR43581:SF2">
    <property type="entry name" value="EXCINUCLEASE ATPASE SUBUNIT"/>
    <property type="match status" value="1"/>
</dbReference>
<sequence>MRVKRFRLESYGPFSDSSWIELSPTMNIFVGENNAGKSAVLRSFLGYLPAVPHRDAVEWRKQYLRVPKHSAEIEFSGTELDWTLRKMQESEGLGWLSASPLYTTQTEFKRFAHGKLEASHLEQSLVRSPGGNFEDLIKFPSGTVNAYTFIFHQGDWLIQPHGGGHAPNSGLPNVLSRTWRDKVFVFEALRSSPGKMEYAAPSRLDANANTLAVQLNGLQGDSPELFAKLVFHLTSIFPTVGNLSVSPADNAFEIRVWATREQRTRELSFSLDDSGTGLAQAIAVLYIAMTMNDAVLVIDEISSYLHPAAAKALLRILQSNYPQHQYIISTHSPEVLSAGRDAKVFWVRKHDFESTVAEVDLGDLRTLREVTGQLGVSMTDVFAAEHIVWVEGETEEACFPMLLAQSGDKTRSVLFIALLATGDFQDKRVKAEKVFQIYERLCSATAPVVSKVAFNFDTEGLTEEKKTELNKRSGDRIHFLPRRNLESYLLKPGAIARVIVEAVKSEQALDVTQIEATVAATLQEAAGNRRYGAPADPPAFTDEKWLARVDGASLLKDLFSTVTEQTLEYRKTTHSVALVRDLLDRQPDMLAELVAYVGDLVRVAKQQRAIVRCWVS</sequence>
<feature type="domain" description="YhaN AAA" evidence="2">
    <location>
        <begin position="1"/>
        <end position="65"/>
    </location>
</feature>
<protein>
    <submittedName>
        <fullName evidence="3">ATP-binding protein</fullName>
    </submittedName>
</protein>
<reference evidence="3 4" key="1">
    <citation type="submission" date="2019-01" db="EMBL/GenBank/DDBJ databases">
        <title>Genomic insights into the origins and evolution of symbiotic genes in the Phaseolus vulgaris microsymbionts.</title>
        <authorList>
            <person name="Tong W."/>
        </authorList>
    </citation>
    <scope>NUCLEOTIDE SEQUENCE [LARGE SCALE GENOMIC DNA]</scope>
    <source>
        <strain evidence="3 4">FH23</strain>
    </source>
</reference>
<dbReference type="Pfam" id="PF13304">
    <property type="entry name" value="AAA_21"/>
    <property type="match status" value="1"/>
</dbReference>
<proteinExistence type="predicted"/>
<keyword evidence="4" id="KW-1185">Reference proteome</keyword>
<dbReference type="InterPro" id="IPR051396">
    <property type="entry name" value="Bact_Antivir_Def_Nuclease"/>
</dbReference>
<dbReference type="AlphaFoldDB" id="A0AAE5TXB0"/>
<dbReference type="EMBL" id="CP034998">
    <property type="protein sequence ID" value="QAS78736.1"/>
    <property type="molecule type" value="Genomic_DNA"/>
</dbReference>
<accession>A0AAE5TXB0</accession>
<dbReference type="SUPFAM" id="SSF52540">
    <property type="entry name" value="P-loop containing nucleoside triphosphate hydrolases"/>
    <property type="match status" value="1"/>
</dbReference>
<evidence type="ECO:0000313" key="4">
    <source>
        <dbReference type="Proteomes" id="UP000220927"/>
    </source>
</evidence>
<dbReference type="PANTHER" id="PTHR43581">
    <property type="entry name" value="ATP/GTP PHOSPHATASE"/>
    <property type="match status" value="1"/>
</dbReference>
<dbReference type="KEGG" id="rad:CO657_11985"/>
<dbReference type="InterPro" id="IPR027417">
    <property type="entry name" value="P-loop_NTPase"/>
</dbReference>
<evidence type="ECO:0000313" key="3">
    <source>
        <dbReference type="EMBL" id="QAS78736.1"/>
    </source>
</evidence>
<dbReference type="Gene3D" id="3.40.50.300">
    <property type="entry name" value="P-loop containing nucleotide triphosphate hydrolases"/>
    <property type="match status" value="2"/>
</dbReference>
<gene>
    <name evidence="3" type="ORF">CO657_11985</name>
</gene>
<evidence type="ECO:0000259" key="1">
    <source>
        <dbReference type="Pfam" id="PF13304"/>
    </source>
</evidence>
<keyword evidence="3" id="KW-0067">ATP-binding</keyword>
<feature type="domain" description="ATPase AAA-type core" evidence="1">
    <location>
        <begin position="262"/>
        <end position="337"/>
    </location>
</feature>
<organism evidence="3 4">
    <name type="scientific">Rhizobium acidisoli</name>
    <dbReference type="NCBI Taxonomy" id="1538158"/>
    <lineage>
        <taxon>Bacteria</taxon>
        <taxon>Pseudomonadati</taxon>
        <taxon>Pseudomonadota</taxon>
        <taxon>Alphaproteobacteria</taxon>
        <taxon>Hyphomicrobiales</taxon>
        <taxon>Rhizobiaceae</taxon>
        <taxon>Rhizobium/Agrobacterium group</taxon>
        <taxon>Rhizobium</taxon>
    </lineage>
</organism>
<dbReference type="GO" id="GO:0016887">
    <property type="term" value="F:ATP hydrolysis activity"/>
    <property type="evidence" value="ECO:0007669"/>
    <property type="project" value="InterPro"/>
</dbReference>
<name>A0AAE5TXB0_9HYPH</name>
<dbReference type="InterPro" id="IPR038734">
    <property type="entry name" value="YhaN_AAA"/>
</dbReference>
<dbReference type="RefSeq" id="WP_082366284.1">
    <property type="nucleotide sequence ID" value="NZ_CP034998.1"/>
</dbReference>